<keyword evidence="1" id="KW-0547">Nucleotide-binding</keyword>
<evidence type="ECO:0000313" key="5">
    <source>
        <dbReference type="Proteomes" id="UP001500359"/>
    </source>
</evidence>
<protein>
    <submittedName>
        <fullName evidence="4">ABC transporter ATP-binding protein</fullName>
    </submittedName>
</protein>
<dbReference type="RefSeq" id="WP_343856930.1">
    <property type="nucleotide sequence ID" value="NZ_BAAAFD010000002.1"/>
</dbReference>
<dbReference type="CDD" id="cd03214">
    <property type="entry name" value="ABC_Iron-Siderophores_B12_Hemin"/>
    <property type="match status" value="1"/>
</dbReference>
<feature type="domain" description="ABC transporter" evidence="3">
    <location>
        <begin position="2"/>
        <end position="237"/>
    </location>
</feature>
<dbReference type="InterPro" id="IPR027417">
    <property type="entry name" value="P-loop_NTPase"/>
</dbReference>
<sequence length="271" mass="29993">MLDVKHAAFQINNKHILKDVSFNLPTGQILGVLGANGAGKTTLLKMIAGQRASKDMIYWHGRPIESLSHNEKAKQIAVVNQFNHNVFSLDLEQIISMGLLPHQRLFSRVSAQQKHTIADALAKVGLLAQRKQAFHTLSGGEQQRGLLARALVQRAHLIVLDEPINHLDVFYQHQILHLLKQLATARGLCVVMSLHDVNLAANYCDTLCLLNEGQMLAQGAPQDVLTETLLQSAFKTPCKVFPASQQHALRVEFLPHSAPHIDAQFGQDNLI</sequence>
<dbReference type="PROSITE" id="PS50893">
    <property type="entry name" value="ABC_TRANSPORTER_2"/>
    <property type="match status" value="1"/>
</dbReference>
<gene>
    <name evidence="4" type="ORF">GCM10009114_08860</name>
</gene>
<keyword evidence="2 4" id="KW-0067">ATP-binding</keyword>
<dbReference type="InterPro" id="IPR003439">
    <property type="entry name" value="ABC_transporter-like_ATP-bd"/>
</dbReference>
<keyword evidence="5" id="KW-1185">Reference proteome</keyword>
<dbReference type="SMART" id="SM00382">
    <property type="entry name" value="AAA"/>
    <property type="match status" value="1"/>
</dbReference>
<proteinExistence type="predicted"/>
<name>A0ABP3WP97_9ALTE</name>
<dbReference type="SUPFAM" id="SSF52540">
    <property type="entry name" value="P-loop containing nucleoside triphosphate hydrolases"/>
    <property type="match status" value="1"/>
</dbReference>
<accession>A0ABP3WP97</accession>
<evidence type="ECO:0000259" key="3">
    <source>
        <dbReference type="PROSITE" id="PS50893"/>
    </source>
</evidence>
<dbReference type="InterPro" id="IPR003593">
    <property type="entry name" value="AAA+_ATPase"/>
</dbReference>
<evidence type="ECO:0000256" key="2">
    <source>
        <dbReference type="ARBA" id="ARBA00022840"/>
    </source>
</evidence>
<dbReference type="Pfam" id="PF00005">
    <property type="entry name" value="ABC_tran"/>
    <property type="match status" value="1"/>
</dbReference>
<dbReference type="GO" id="GO:0005524">
    <property type="term" value="F:ATP binding"/>
    <property type="evidence" value="ECO:0007669"/>
    <property type="project" value="UniProtKB-KW"/>
</dbReference>
<dbReference type="Proteomes" id="UP001500359">
    <property type="component" value="Unassembled WGS sequence"/>
</dbReference>
<dbReference type="Gene3D" id="3.40.50.300">
    <property type="entry name" value="P-loop containing nucleotide triphosphate hydrolases"/>
    <property type="match status" value="1"/>
</dbReference>
<evidence type="ECO:0000313" key="4">
    <source>
        <dbReference type="EMBL" id="GAA0854145.1"/>
    </source>
</evidence>
<reference evidence="5" key="1">
    <citation type="journal article" date="2019" name="Int. J. Syst. Evol. Microbiol.">
        <title>The Global Catalogue of Microorganisms (GCM) 10K type strain sequencing project: providing services to taxonomists for standard genome sequencing and annotation.</title>
        <authorList>
            <consortium name="The Broad Institute Genomics Platform"/>
            <consortium name="The Broad Institute Genome Sequencing Center for Infectious Disease"/>
            <person name="Wu L."/>
            <person name="Ma J."/>
        </authorList>
    </citation>
    <scope>NUCLEOTIDE SEQUENCE [LARGE SCALE GENOMIC DNA]</scope>
    <source>
        <strain evidence="5">JCM 15896</strain>
    </source>
</reference>
<dbReference type="EMBL" id="BAAAFD010000002">
    <property type="protein sequence ID" value="GAA0854145.1"/>
    <property type="molecule type" value="Genomic_DNA"/>
</dbReference>
<dbReference type="PANTHER" id="PTHR42794:SF2">
    <property type="entry name" value="ABC TRANSPORTER ATP-BINDING PROTEIN"/>
    <property type="match status" value="1"/>
</dbReference>
<organism evidence="4 5">
    <name type="scientific">Aliiglaciecola litoralis</name>
    <dbReference type="NCBI Taxonomy" id="582857"/>
    <lineage>
        <taxon>Bacteria</taxon>
        <taxon>Pseudomonadati</taxon>
        <taxon>Pseudomonadota</taxon>
        <taxon>Gammaproteobacteria</taxon>
        <taxon>Alteromonadales</taxon>
        <taxon>Alteromonadaceae</taxon>
        <taxon>Aliiglaciecola</taxon>
    </lineage>
</organism>
<dbReference type="PANTHER" id="PTHR42794">
    <property type="entry name" value="HEMIN IMPORT ATP-BINDING PROTEIN HMUV"/>
    <property type="match status" value="1"/>
</dbReference>
<comment type="caution">
    <text evidence="4">The sequence shown here is derived from an EMBL/GenBank/DDBJ whole genome shotgun (WGS) entry which is preliminary data.</text>
</comment>
<evidence type="ECO:0000256" key="1">
    <source>
        <dbReference type="ARBA" id="ARBA00022741"/>
    </source>
</evidence>